<name>A0A1G8L9I9_9RHOO</name>
<gene>
    <name evidence="1" type="ORF">SAMN05660652_03576</name>
</gene>
<dbReference type="Proteomes" id="UP000198607">
    <property type="component" value="Unassembled WGS sequence"/>
</dbReference>
<organism evidence="1 2">
    <name type="scientific">Propionivibrio dicarboxylicus</name>
    <dbReference type="NCBI Taxonomy" id="83767"/>
    <lineage>
        <taxon>Bacteria</taxon>
        <taxon>Pseudomonadati</taxon>
        <taxon>Pseudomonadota</taxon>
        <taxon>Betaproteobacteria</taxon>
        <taxon>Rhodocyclales</taxon>
        <taxon>Rhodocyclaceae</taxon>
        <taxon>Propionivibrio</taxon>
    </lineage>
</organism>
<evidence type="ECO:0000313" key="1">
    <source>
        <dbReference type="EMBL" id="SDI52187.1"/>
    </source>
</evidence>
<sequence>MDHAAFLFVDSNPRIAVLFKKDEGVKSKSAIAVFVVLDGSTKLLGSTGFDAPACGLFSTIFDLGSGFAGNLYKNRKTVGDLVIQKGISSQATLTVRIGDAVNSVVLKDDDVSALKALFGEIGRLE</sequence>
<keyword evidence="2" id="KW-1185">Reference proteome</keyword>
<dbReference type="STRING" id="83767.SAMN05660652_03576"/>
<protein>
    <submittedName>
        <fullName evidence="1">Uncharacterized protein</fullName>
    </submittedName>
</protein>
<dbReference type="AlphaFoldDB" id="A0A1G8L9I9"/>
<dbReference type="RefSeq" id="WP_091939696.1">
    <property type="nucleotide sequence ID" value="NZ_FNCY01000021.1"/>
</dbReference>
<proteinExistence type="predicted"/>
<evidence type="ECO:0000313" key="2">
    <source>
        <dbReference type="Proteomes" id="UP000198607"/>
    </source>
</evidence>
<reference evidence="1 2" key="1">
    <citation type="submission" date="2016-10" db="EMBL/GenBank/DDBJ databases">
        <authorList>
            <person name="de Groot N.N."/>
        </authorList>
    </citation>
    <scope>NUCLEOTIDE SEQUENCE [LARGE SCALE GENOMIC DNA]</scope>
    <source>
        <strain evidence="1 2">DSM 5885</strain>
    </source>
</reference>
<dbReference type="EMBL" id="FNCY01000021">
    <property type="protein sequence ID" value="SDI52187.1"/>
    <property type="molecule type" value="Genomic_DNA"/>
</dbReference>
<accession>A0A1G8L9I9</accession>